<name>A0A7D5L3D6_9EURY</name>
<dbReference type="Proteomes" id="UP000509241">
    <property type="component" value="Chromosome"/>
</dbReference>
<organism evidence="2 3">
    <name type="scientific">Natrinema halophilum</name>
    <dbReference type="NCBI Taxonomy" id="1699371"/>
    <lineage>
        <taxon>Archaea</taxon>
        <taxon>Methanobacteriati</taxon>
        <taxon>Methanobacteriota</taxon>
        <taxon>Stenosarchaea group</taxon>
        <taxon>Halobacteria</taxon>
        <taxon>Halobacteriales</taxon>
        <taxon>Natrialbaceae</taxon>
        <taxon>Natrinema</taxon>
    </lineage>
</organism>
<dbReference type="KEGG" id="haly:HYG82_10010"/>
<gene>
    <name evidence="2" type="ORF">HYG82_10010</name>
</gene>
<keyword evidence="3" id="KW-1185">Reference proteome</keyword>
<proteinExistence type="predicted"/>
<accession>A0A7D5L3D6</accession>
<dbReference type="AlphaFoldDB" id="A0A7D5L3D6"/>
<reference evidence="2 3" key="1">
    <citation type="submission" date="2020-07" db="EMBL/GenBank/DDBJ databases">
        <authorList>
            <person name="Cui H."/>
        </authorList>
    </citation>
    <scope>NUCLEOTIDE SEQUENCE [LARGE SCALE GENOMIC DNA]</scope>
    <source>
        <strain evidence="2 3">YPL8</strain>
    </source>
</reference>
<evidence type="ECO:0000313" key="2">
    <source>
        <dbReference type="EMBL" id="QLG49165.1"/>
    </source>
</evidence>
<evidence type="ECO:0000256" key="1">
    <source>
        <dbReference type="SAM" id="MobiDB-lite"/>
    </source>
</evidence>
<feature type="compositionally biased region" description="Basic and acidic residues" evidence="1">
    <location>
        <begin position="76"/>
        <end position="91"/>
    </location>
</feature>
<dbReference type="GeneID" id="56033627"/>
<dbReference type="EMBL" id="CP058601">
    <property type="protein sequence ID" value="QLG49165.1"/>
    <property type="molecule type" value="Genomic_DNA"/>
</dbReference>
<feature type="region of interest" description="Disordered" evidence="1">
    <location>
        <begin position="70"/>
        <end position="91"/>
    </location>
</feature>
<sequence>MIRPRPFVASPKDSIGEGTNSGRAESTVFDAAPIVAVEREYKLVSKVTVSDDIRDYVESMVDASKSLEEAVDGTTDLERETNETMTEHVPQ</sequence>
<protein>
    <submittedName>
        <fullName evidence="2">Uncharacterized protein</fullName>
    </submittedName>
</protein>
<evidence type="ECO:0000313" key="3">
    <source>
        <dbReference type="Proteomes" id="UP000509241"/>
    </source>
</evidence>
<dbReference type="RefSeq" id="WP_179260900.1">
    <property type="nucleotide sequence ID" value="NZ_CP058601.1"/>
</dbReference>
<feature type="region of interest" description="Disordered" evidence="1">
    <location>
        <begin position="1"/>
        <end position="23"/>
    </location>
</feature>